<evidence type="ECO:0000259" key="4">
    <source>
        <dbReference type="Pfam" id="PF00294"/>
    </source>
</evidence>
<keyword evidence="2" id="KW-0808">Transferase</keyword>
<dbReference type="PANTHER" id="PTHR43085:SF41">
    <property type="entry name" value="FRUCTOSELYSINE 6-KINASE"/>
    <property type="match status" value="1"/>
</dbReference>
<sequence length="276" mass="30408">MKTKVIGIGDNVCDKYYPAKIMYPGGQAMNFSVYAKMLGADAAYMGVFGRDEVADHVIRTLDELGVDHSRCRQYDGENGYAKVRLVDGDREFIMSNKGGIVNEHPLELTKEDLDYIRTFKLIHTSCNGHLDGELHKLREAGVPISYDMSGRWNQEYYIETIGPQVDIAFASCGDTPEEEIKKLCEALKARGCRMTVATRGGKGSLIYDGEQYYTQKPKLVDAVDTLGAGDSFATAFLLAMLEKKDIHAAMEAGAEFAAKTCLVNGAFGHGIAFQEE</sequence>
<gene>
    <name evidence="5" type="ORF">OCV69_15650</name>
</gene>
<evidence type="ECO:0000313" key="5">
    <source>
        <dbReference type="EMBL" id="MCU6801338.1"/>
    </source>
</evidence>
<dbReference type="EMBL" id="JAOQJF010000051">
    <property type="protein sequence ID" value="MCU6801338.1"/>
    <property type="molecule type" value="Genomic_DNA"/>
</dbReference>
<comment type="similarity">
    <text evidence="1">Belongs to the carbohydrate kinase PfkB family.</text>
</comment>
<dbReference type="SUPFAM" id="SSF53613">
    <property type="entry name" value="Ribokinase-like"/>
    <property type="match status" value="1"/>
</dbReference>
<evidence type="ECO:0000313" key="6">
    <source>
        <dbReference type="Proteomes" id="UP001652395"/>
    </source>
</evidence>
<evidence type="ECO:0000256" key="2">
    <source>
        <dbReference type="ARBA" id="ARBA00022679"/>
    </source>
</evidence>
<keyword evidence="6" id="KW-1185">Reference proteome</keyword>
<feature type="domain" description="Carbohydrate kinase PfkB" evidence="4">
    <location>
        <begin position="22"/>
        <end position="266"/>
    </location>
</feature>
<dbReference type="InterPro" id="IPR011611">
    <property type="entry name" value="PfkB_dom"/>
</dbReference>
<accession>A0ABT2V383</accession>
<dbReference type="Gene3D" id="3.40.1190.20">
    <property type="match status" value="1"/>
</dbReference>
<protein>
    <submittedName>
        <fullName evidence="5">Fructoselysine 6-kinase</fullName>
    </submittedName>
</protein>
<name>A0ABT2V383_9FIRM</name>
<dbReference type="Proteomes" id="UP001652395">
    <property type="component" value="Unassembled WGS sequence"/>
</dbReference>
<dbReference type="InterPro" id="IPR050306">
    <property type="entry name" value="PfkB_Carbo_kinase"/>
</dbReference>
<evidence type="ECO:0000256" key="1">
    <source>
        <dbReference type="ARBA" id="ARBA00010688"/>
    </source>
</evidence>
<dbReference type="Pfam" id="PF00294">
    <property type="entry name" value="PfkB"/>
    <property type="match status" value="1"/>
</dbReference>
<evidence type="ECO:0000256" key="3">
    <source>
        <dbReference type="ARBA" id="ARBA00022777"/>
    </source>
</evidence>
<dbReference type="PANTHER" id="PTHR43085">
    <property type="entry name" value="HEXOKINASE FAMILY MEMBER"/>
    <property type="match status" value="1"/>
</dbReference>
<dbReference type="RefSeq" id="WP_022272734.1">
    <property type="nucleotide sequence ID" value="NZ_JAOQJF010000051.1"/>
</dbReference>
<reference evidence="5 6" key="1">
    <citation type="journal article" date="2021" name="ISME Commun">
        <title>Automated analysis of genomic sequences facilitates high-throughput and comprehensive description of bacteria.</title>
        <authorList>
            <person name="Hitch T.C.A."/>
        </authorList>
    </citation>
    <scope>NUCLEOTIDE SEQUENCE [LARGE SCALE GENOMIC DNA]</scope>
    <source>
        <strain evidence="6">f_CCE</strain>
    </source>
</reference>
<keyword evidence="3" id="KW-0418">Kinase</keyword>
<comment type="caution">
    <text evidence="5">The sequence shown here is derived from an EMBL/GenBank/DDBJ whole genome shotgun (WGS) entry which is preliminary data.</text>
</comment>
<proteinExistence type="inferred from homology"/>
<dbReference type="InterPro" id="IPR029056">
    <property type="entry name" value="Ribokinase-like"/>
</dbReference>
<dbReference type="CDD" id="cd01940">
    <property type="entry name" value="Fructoselysine_kinase_like"/>
    <property type="match status" value="1"/>
</dbReference>
<organism evidence="5 6">
    <name type="scientific">Alitiscatomonas aceti</name>
    <dbReference type="NCBI Taxonomy" id="2981724"/>
    <lineage>
        <taxon>Bacteria</taxon>
        <taxon>Bacillati</taxon>
        <taxon>Bacillota</taxon>
        <taxon>Clostridia</taxon>
        <taxon>Lachnospirales</taxon>
        <taxon>Lachnospiraceae</taxon>
        <taxon>Alitiscatomonas</taxon>
    </lineage>
</organism>